<dbReference type="EMBL" id="QRSS01000003">
    <property type="protein sequence ID" value="RGQ06779.1"/>
    <property type="molecule type" value="Genomic_DNA"/>
</dbReference>
<dbReference type="PANTHER" id="PTHR43570:SF16">
    <property type="entry name" value="ALDEHYDE DEHYDROGENASE TYPE III, ISOFORM Q"/>
    <property type="match status" value="1"/>
</dbReference>
<comment type="caution">
    <text evidence="9">The sequence shown here is derived from an EMBL/GenBank/DDBJ whole genome shotgun (WGS) entry which is preliminary data.</text>
</comment>
<evidence type="ECO:0000259" key="8">
    <source>
        <dbReference type="Pfam" id="PF00171"/>
    </source>
</evidence>
<feature type="active site" evidence="5">
    <location>
        <position position="246"/>
    </location>
</feature>
<dbReference type="Pfam" id="PF00171">
    <property type="entry name" value="Aldedh"/>
    <property type="match status" value="1"/>
</dbReference>
<evidence type="ECO:0000256" key="2">
    <source>
        <dbReference type="ARBA" id="ARBA00023002"/>
    </source>
</evidence>
<dbReference type="SUPFAM" id="SSF53720">
    <property type="entry name" value="ALDH-like"/>
    <property type="match status" value="1"/>
</dbReference>
<reference evidence="9 10" key="1">
    <citation type="submission" date="2018-08" db="EMBL/GenBank/DDBJ databases">
        <title>A genome reference for cultivated species of the human gut microbiota.</title>
        <authorList>
            <person name="Zou Y."/>
            <person name="Xue W."/>
            <person name="Luo G."/>
        </authorList>
    </citation>
    <scope>NUCLEOTIDE SEQUENCE [LARGE SCALE GENOMIC DNA]</scope>
    <source>
        <strain evidence="9 10">AF29-2BH</strain>
    </source>
</reference>
<dbReference type="InterPro" id="IPR012394">
    <property type="entry name" value="Aldehyde_DH_NAD(P)"/>
</dbReference>
<organism evidence="9 10">
    <name type="scientific">Blautia obeum</name>
    <dbReference type="NCBI Taxonomy" id="40520"/>
    <lineage>
        <taxon>Bacteria</taxon>
        <taxon>Bacillati</taxon>
        <taxon>Bacillota</taxon>
        <taxon>Clostridia</taxon>
        <taxon>Lachnospirales</taxon>
        <taxon>Lachnospiraceae</taxon>
        <taxon>Blautia</taxon>
    </lineage>
</organism>
<dbReference type="GO" id="GO:0004029">
    <property type="term" value="F:aldehyde dehydrogenase (NAD+) activity"/>
    <property type="evidence" value="ECO:0007669"/>
    <property type="project" value="TreeGrafter"/>
</dbReference>
<sequence>MNQNDIHKLIEKQRAYFYSNETLNIEKRIHALKKLKTCIQKNEAEIATALEADLGKSNFESYMCETGLVLSEISYMLKHIRRFTREKRVHTPLSQFHSRSFTKPGPYGVVLIMSPWNYPFLLSLDPLIDAIAAGNTVILKPSAYSPNTSKLIEKMIRECFSPEMVAVVTGGRAENTSLLEEHFDYIFFTGSQNVGREVMKKSSAHLTPVTLELGGKSPCIVDESADLKLAARRIVFGKYLNCGQTCVAPDYICCHSSVKDAFLAEVKKQISLQFGEQPLSSSNYGKIINEKHFNRISGLIDKNKVVFGGQTDSETLQISPTVMDHVTYEDKVMQEEIFGPIMPILTYDSLDELIHKINSMPHPLALYFFTRDKVAARKVTSQCQFGGGCINDTIIHLATSEMPFGGFGESGMGGYHGREGFRTFSHYKSIVDKKTWLDLPMRYQPYKRINDKLIHFFLK</sequence>
<dbReference type="InterPro" id="IPR016162">
    <property type="entry name" value="Ald_DH_N"/>
</dbReference>
<dbReference type="FunFam" id="3.40.605.10:FF:000004">
    <property type="entry name" value="Aldehyde dehydrogenase"/>
    <property type="match status" value="1"/>
</dbReference>
<dbReference type="InterPro" id="IPR016160">
    <property type="entry name" value="Ald_DH_CS_CYS"/>
</dbReference>
<name>A0A411ZV99_9FIRM</name>
<dbReference type="PANTHER" id="PTHR43570">
    <property type="entry name" value="ALDEHYDE DEHYDROGENASE"/>
    <property type="match status" value="1"/>
</dbReference>
<feature type="active site" evidence="5 6">
    <location>
        <position position="212"/>
    </location>
</feature>
<keyword evidence="2 4" id="KW-0560">Oxidoreductase</keyword>
<accession>A0A411ZV99</accession>
<dbReference type="RefSeq" id="WP_117754103.1">
    <property type="nucleotide sequence ID" value="NZ_QRSS01000003.1"/>
</dbReference>
<dbReference type="FunFam" id="3.40.309.10:FF:000003">
    <property type="entry name" value="Aldehyde dehydrogenase"/>
    <property type="match status" value="1"/>
</dbReference>
<evidence type="ECO:0000256" key="1">
    <source>
        <dbReference type="ARBA" id="ARBA00009986"/>
    </source>
</evidence>
<gene>
    <name evidence="9" type="ORF">DWZ12_03120</name>
</gene>
<proteinExistence type="inferred from homology"/>
<dbReference type="InterPro" id="IPR016163">
    <property type="entry name" value="Ald_DH_C"/>
</dbReference>
<dbReference type="InterPro" id="IPR016161">
    <property type="entry name" value="Ald_DH/histidinol_DH"/>
</dbReference>
<feature type="domain" description="Aldehyde dehydrogenase" evidence="8">
    <location>
        <begin position="2"/>
        <end position="430"/>
    </location>
</feature>
<evidence type="ECO:0000313" key="10">
    <source>
        <dbReference type="Proteomes" id="UP000283585"/>
    </source>
</evidence>
<evidence type="ECO:0000313" key="9">
    <source>
        <dbReference type="EMBL" id="RGQ06779.1"/>
    </source>
</evidence>
<keyword evidence="3" id="KW-0520">NAD</keyword>
<dbReference type="PROSITE" id="PS00070">
    <property type="entry name" value="ALDEHYDE_DEHYDR_CYS"/>
    <property type="match status" value="1"/>
</dbReference>
<comment type="similarity">
    <text evidence="1 4 7">Belongs to the aldehyde dehydrogenase family.</text>
</comment>
<protein>
    <recommendedName>
        <fullName evidence="4">Aldehyde dehydrogenase</fullName>
    </recommendedName>
</protein>
<dbReference type="Proteomes" id="UP000283585">
    <property type="component" value="Unassembled WGS sequence"/>
</dbReference>
<dbReference type="AlphaFoldDB" id="A0A411ZV99"/>
<dbReference type="GO" id="GO:0005737">
    <property type="term" value="C:cytoplasm"/>
    <property type="evidence" value="ECO:0007669"/>
    <property type="project" value="TreeGrafter"/>
</dbReference>
<dbReference type="InterPro" id="IPR029510">
    <property type="entry name" value="Ald_DH_CS_GLU"/>
</dbReference>
<dbReference type="CDD" id="cd07136">
    <property type="entry name" value="ALDH_YwdH-P39616"/>
    <property type="match status" value="1"/>
</dbReference>
<dbReference type="Gene3D" id="3.40.605.10">
    <property type="entry name" value="Aldehyde Dehydrogenase, Chain A, domain 1"/>
    <property type="match status" value="1"/>
</dbReference>
<dbReference type="PIRSF" id="PIRSF036492">
    <property type="entry name" value="ALDH"/>
    <property type="match status" value="1"/>
</dbReference>
<evidence type="ECO:0000256" key="7">
    <source>
        <dbReference type="RuleBase" id="RU003345"/>
    </source>
</evidence>
<evidence type="ECO:0000256" key="5">
    <source>
        <dbReference type="PIRSR" id="PIRSR036492-1"/>
    </source>
</evidence>
<dbReference type="PROSITE" id="PS00687">
    <property type="entry name" value="ALDEHYDE_DEHYDR_GLU"/>
    <property type="match status" value="1"/>
</dbReference>
<dbReference type="GO" id="GO:0006081">
    <property type="term" value="P:aldehyde metabolic process"/>
    <property type="evidence" value="ECO:0007669"/>
    <property type="project" value="InterPro"/>
</dbReference>
<evidence type="ECO:0000256" key="3">
    <source>
        <dbReference type="ARBA" id="ARBA00023027"/>
    </source>
</evidence>
<dbReference type="InterPro" id="IPR015590">
    <property type="entry name" value="Aldehyde_DH_dom"/>
</dbReference>
<evidence type="ECO:0000256" key="6">
    <source>
        <dbReference type="PROSITE-ProRule" id="PRU10007"/>
    </source>
</evidence>
<dbReference type="Gene3D" id="3.40.309.10">
    <property type="entry name" value="Aldehyde Dehydrogenase, Chain A, domain 2"/>
    <property type="match status" value="1"/>
</dbReference>
<evidence type="ECO:0000256" key="4">
    <source>
        <dbReference type="PIRNR" id="PIRNR036492"/>
    </source>
</evidence>